<dbReference type="KEGG" id="pgm:PGRAT_22050"/>
<dbReference type="HOGENOM" id="CLU_1137175_0_0_9"/>
<dbReference type="eggNOG" id="ENOG50348DU">
    <property type="taxonomic scope" value="Bacteria"/>
</dbReference>
<evidence type="ECO:0008006" key="3">
    <source>
        <dbReference type="Google" id="ProtNLM"/>
    </source>
</evidence>
<evidence type="ECO:0000313" key="2">
    <source>
        <dbReference type="Proteomes" id="UP000029500"/>
    </source>
</evidence>
<protein>
    <recommendedName>
        <fullName evidence="3">Lipoprotein</fullName>
    </recommendedName>
</protein>
<dbReference type="RefSeq" id="WP_025702940.1">
    <property type="nucleotide sequence ID" value="NZ_CP009287.1"/>
</dbReference>
<reference evidence="1 2" key="1">
    <citation type="submission" date="2014-08" db="EMBL/GenBank/DDBJ databases">
        <title>Comparative genomics of the Paenibacillus odorifer group.</title>
        <authorList>
            <person name="den Bakker H.C."/>
            <person name="Tsai Y.-C."/>
            <person name="Martin N."/>
            <person name="Korlach J."/>
            <person name="Wiedmann M."/>
        </authorList>
    </citation>
    <scope>NUCLEOTIDE SEQUENCE [LARGE SCALE GENOMIC DNA]</scope>
    <source>
        <strain evidence="1 2">DSM 15220</strain>
    </source>
</reference>
<dbReference type="STRING" id="189425.PGRAT_22050"/>
<dbReference type="EMBL" id="CP009287">
    <property type="protein sequence ID" value="AIQ70029.1"/>
    <property type="molecule type" value="Genomic_DNA"/>
</dbReference>
<sequence length="233" mass="24885">MSAKWVWRICLGILVLGILGGCSSVLGAQNEGNDGGAGNAGPAFSLRVGDSELAGSSGGQISEAYKDGMPLIELLKKSGVATFADDGYSLLTVNKVSLSPEWIWEIQLNGKKIMDWNSSVDRSDSILIAAEPAAAGSELQPVIFTVNGGSEQPEMTHSYVLPYSEDLSVRGVLKGSGMVQLAEDNKTVISIMDYKPLSNEAWRLKVNGKQLLDSGIDMKLRPQDTLEVALVLR</sequence>
<keyword evidence="2" id="KW-1185">Reference proteome</keyword>
<dbReference type="OrthoDB" id="2677181at2"/>
<gene>
    <name evidence="1" type="ORF">PGRAT_22050</name>
</gene>
<accession>A0A089NLU8</accession>
<dbReference type="AlphaFoldDB" id="A0A089NLU8"/>
<proteinExistence type="predicted"/>
<organism evidence="1 2">
    <name type="scientific">Paenibacillus graminis</name>
    <dbReference type="NCBI Taxonomy" id="189425"/>
    <lineage>
        <taxon>Bacteria</taxon>
        <taxon>Bacillati</taxon>
        <taxon>Bacillota</taxon>
        <taxon>Bacilli</taxon>
        <taxon>Bacillales</taxon>
        <taxon>Paenibacillaceae</taxon>
        <taxon>Paenibacillus</taxon>
    </lineage>
</organism>
<dbReference type="Proteomes" id="UP000029500">
    <property type="component" value="Chromosome"/>
</dbReference>
<name>A0A089NLU8_9BACL</name>
<dbReference type="PROSITE" id="PS51257">
    <property type="entry name" value="PROKAR_LIPOPROTEIN"/>
    <property type="match status" value="1"/>
</dbReference>
<evidence type="ECO:0000313" key="1">
    <source>
        <dbReference type="EMBL" id="AIQ70029.1"/>
    </source>
</evidence>